<evidence type="ECO:0000313" key="2">
    <source>
        <dbReference type="EMBL" id="JAH93696.1"/>
    </source>
</evidence>
<proteinExistence type="predicted"/>
<name>A0A0E9WTS8_ANGAN</name>
<keyword evidence="1" id="KW-0472">Membrane</keyword>
<reference evidence="2" key="1">
    <citation type="submission" date="2014-11" db="EMBL/GenBank/DDBJ databases">
        <authorList>
            <person name="Amaro Gonzalez C."/>
        </authorList>
    </citation>
    <scope>NUCLEOTIDE SEQUENCE</scope>
</reference>
<keyword evidence="1" id="KW-0812">Transmembrane</keyword>
<evidence type="ECO:0000256" key="1">
    <source>
        <dbReference type="SAM" id="Phobius"/>
    </source>
</evidence>
<reference evidence="2" key="2">
    <citation type="journal article" date="2015" name="Fish Shellfish Immunol.">
        <title>Early steps in the European eel (Anguilla anguilla)-Vibrio vulnificus interaction in the gills: Role of the RtxA13 toxin.</title>
        <authorList>
            <person name="Callol A."/>
            <person name="Pajuelo D."/>
            <person name="Ebbesson L."/>
            <person name="Teles M."/>
            <person name="MacKenzie S."/>
            <person name="Amaro C."/>
        </authorList>
    </citation>
    <scope>NUCLEOTIDE SEQUENCE</scope>
</reference>
<protein>
    <submittedName>
        <fullName evidence="2">Uncharacterized protein</fullName>
    </submittedName>
</protein>
<dbReference type="EMBL" id="GBXM01014881">
    <property type="protein sequence ID" value="JAH93696.1"/>
    <property type="molecule type" value="Transcribed_RNA"/>
</dbReference>
<accession>A0A0E9WTS8</accession>
<sequence length="52" mass="6233">MVFTQFSCLYMQTALVLHFLIYLIRLFGLLGFFFFTYCKLVLNHICYPLLCI</sequence>
<organism evidence="2">
    <name type="scientific">Anguilla anguilla</name>
    <name type="common">European freshwater eel</name>
    <name type="synonym">Muraena anguilla</name>
    <dbReference type="NCBI Taxonomy" id="7936"/>
    <lineage>
        <taxon>Eukaryota</taxon>
        <taxon>Metazoa</taxon>
        <taxon>Chordata</taxon>
        <taxon>Craniata</taxon>
        <taxon>Vertebrata</taxon>
        <taxon>Euteleostomi</taxon>
        <taxon>Actinopterygii</taxon>
        <taxon>Neopterygii</taxon>
        <taxon>Teleostei</taxon>
        <taxon>Anguilliformes</taxon>
        <taxon>Anguillidae</taxon>
        <taxon>Anguilla</taxon>
    </lineage>
</organism>
<keyword evidence="1" id="KW-1133">Transmembrane helix</keyword>
<dbReference type="AlphaFoldDB" id="A0A0E9WTS8"/>
<feature type="transmembrane region" description="Helical" evidence="1">
    <location>
        <begin position="15"/>
        <end position="35"/>
    </location>
</feature>